<protein>
    <submittedName>
        <fullName evidence="2">Uncharacterized protein</fullName>
    </submittedName>
</protein>
<gene>
    <name evidence="2" type="ORF">Poly30_10680</name>
</gene>
<dbReference type="Proteomes" id="UP000320390">
    <property type="component" value="Chromosome"/>
</dbReference>
<reference evidence="2 3" key="1">
    <citation type="submission" date="2019-02" db="EMBL/GenBank/DDBJ databases">
        <title>Deep-cultivation of Planctomycetes and their phenomic and genomic characterization uncovers novel biology.</title>
        <authorList>
            <person name="Wiegand S."/>
            <person name="Jogler M."/>
            <person name="Boedeker C."/>
            <person name="Pinto D."/>
            <person name="Vollmers J."/>
            <person name="Rivas-Marin E."/>
            <person name="Kohn T."/>
            <person name="Peeters S.H."/>
            <person name="Heuer A."/>
            <person name="Rast P."/>
            <person name="Oberbeckmann S."/>
            <person name="Bunk B."/>
            <person name="Jeske O."/>
            <person name="Meyerdierks A."/>
            <person name="Storesund J.E."/>
            <person name="Kallscheuer N."/>
            <person name="Luecker S."/>
            <person name="Lage O.M."/>
            <person name="Pohl T."/>
            <person name="Merkel B.J."/>
            <person name="Hornburger P."/>
            <person name="Mueller R.-W."/>
            <person name="Bruemmer F."/>
            <person name="Labrenz M."/>
            <person name="Spormann A.M."/>
            <person name="Op den Camp H."/>
            <person name="Overmann J."/>
            <person name="Amann R."/>
            <person name="Jetten M.S.M."/>
            <person name="Mascher T."/>
            <person name="Medema M.H."/>
            <person name="Devos D.P."/>
            <person name="Kaster A.-K."/>
            <person name="Ovreas L."/>
            <person name="Rohde M."/>
            <person name="Galperin M.Y."/>
            <person name="Jogler C."/>
        </authorList>
    </citation>
    <scope>NUCLEOTIDE SEQUENCE [LARGE SCALE GENOMIC DNA]</scope>
    <source>
        <strain evidence="2 3">Poly30</strain>
    </source>
</reference>
<evidence type="ECO:0000256" key="1">
    <source>
        <dbReference type="SAM" id="MobiDB-lite"/>
    </source>
</evidence>
<feature type="region of interest" description="Disordered" evidence="1">
    <location>
        <begin position="20"/>
        <end position="43"/>
    </location>
</feature>
<keyword evidence="3" id="KW-1185">Reference proteome</keyword>
<dbReference type="EMBL" id="CP036434">
    <property type="protein sequence ID" value="QDV05570.1"/>
    <property type="molecule type" value="Genomic_DNA"/>
</dbReference>
<evidence type="ECO:0000313" key="3">
    <source>
        <dbReference type="Proteomes" id="UP000320390"/>
    </source>
</evidence>
<accession>A0A518ENA5</accession>
<proteinExistence type="predicted"/>
<organism evidence="2 3">
    <name type="scientific">Saltatorellus ferox</name>
    <dbReference type="NCBI Taxonomy" id="2528018"/>
    <lineage>
        <taxon>Bacteria</taxon>
        <taxon>Pseudomonadati</taxon>
        <taxon>Planctomycetota</taxon>
        <taxon>Planctomycetia</taxon>
        <taxon>Planctomycetia incertae sedis</taxon>
        <taxon>Saltatorellus</taxon>
    </lineage>
</organism>
<name>A0A518ENA5_9BACT</name>
<sequence length="43" mass="4571">MNMLILLAFLPLAARSIDPGKTGVGIRRKKRTDTSNDAGGLTT</sequence>
<evidence type="ECO:0000313" key="2">
    <source>
        <dbReference type="EMBL" id="QDV05570.1"/>
    </source>
</evidence>
<dbReference type="AlphaFoldDB" id="A0A518ENA5"/>